<dbReference type="AlphaFoldDB" id="A0AAU9XZT8"/>
<protein>
    <submittedName>
        <fullName evidence="1">Uncharacterized protein</fullName>
    </submittedName>
</protein>
<name>A0AAU9XZT8_9CNID</name>
<feature type="non-terminal residue" evidence="1">
    <location>
        <position position="1"/>
    </location>
</feature>
<comment type="caution">
    <text evidence="1">The sequence shown here is derived from an EMBL/GenBank/DDBJ whole genome shotgun (WGS) entry which is preliminary data.</text>
</comment>
<reference evidence="1 2" key="1">
    <citation type="submission" date="2022-05" db="EMBL/GenBank/DDBJ databases">
        <authorList>
            <consortium name="Genoscope - CEA"/>
            <person name="William W."/>
        </authorList>
    </citation>
    <scope>NUCLEOTIDE SEQUENCE [LARGE SCALE GENOMIC DNA]</scope>
</reference>
<gene>
    <name evidence="1" type="ORF">PMEA_00034357</name>
</gene>
<dbReference type="Proteomes" id="UP001159428">
    <property type="component" value="Unassembled WGS sequence"/>
</dbReference>
<keyword evidence="2" id="KW-1185">Reference proteome</keyword>
<organism evidence="1 2">
    <name type="scientific">Pocillopora meandrina</name>
    <dbReference type="NCBI Taxonomy" id="46732"/>
    <lineage>
        <taxon>Eukaryota</taxon>
        <taxon>Metazoa</taxon>
        <taxon>Cnidaria</taxon>
        <taxon>Anthozoa</taxon>
        <taxon>Hexacorallia</taxon>
        <taxon>Scleractinia</taxon>
        <taxon>Astrocoeniina</taxon>
        <taxon>Pocilloporidae</taxon>
        <taxon>Pocillopora</taxon>
    </lineage>
</organism>
<sequence>GTSRGITQFVSLRNYNESIVKHLSSCHLSRETLTEYELILARVGIFELPVSKLGETIICPRHRKRLGKPCQYPTHQGGRKAIKNGYVVNLKMAKEILKFMEWLSRLDQVSQEISEKASISIFLHPVICSNCWKRHKATIEESA</sequence>
<feature type="non-terminal residue" evidence="1">
    <location>
        <position position="143"/>
    </location>
</feature>
<evidence type="ECO:0000313" key="1">
    <source>
        <dbReference type="EMBL" id="CAH3162743.1"/>
    </source>
</evidence>
<evidence type="ECO:0000313" key="2">
    <source>
        <dbReference type="Proteomes" id="UP001159428"/>
    </source>
</evidence>
<accession>A0AAU9XZT8</accession>
<dbReference type="EMBL" id="CALNXJ010000087">
    <property type="protein sequence ID" value="CAH3162743.1"/>
    <property type="molecule type" value="Genomic_DNA"/>
</dbReference>
<proteinExistence type="predicted"/>